<sequence length="275" mass="31516">MLKTSYEEIVDVQAIGQTQNTRNLNDLLPLASAENLSPAENDPEQNLLVIIDMQNDFMENGSLGVPGSHGDVERLTRFVYKNMAKISQIAMTLDTHIPHQIFFPCWWVDQDGNNPPPFTPITKEDLVNGKWRPVYFPADSVDYVEGLKKAGNMDLFIWTYHCIQGTFGCTLENQLSNMIYFHAVAKKSTPICIVKGTDPLSEMYGIIKPEYDKKNYVNLDFLNLFEKYHKIIIAGEAASHCVLRSIQQFLEYYSNRPDILRKFVILEDCMGYTWI</sequence>
<evidence type="ECO:0008006" key="4">
    <source>
        <dbReference type="Google" id="ProtNLM"/>
    </source>
</evidence>
<name>A0A485M5Z3_9ZZZZ</name>
<accession>A0A485M5Z3</accession>
<keyword evidence="2" id="KW-0378">Hydrolase</keyword>
<evidence type="ECO:0000256" key="1">
    <source>
        <dbReference type="ARBA" id="ARBA00006336"/>
    </source>
</evidence>
<gene>
    <name evidence="3" type="ORF">SCFA_3920003</name>
</gene>
<dbReference type="GO" id="GO:0016787">
    <property type="term" value="F:hydrolase activity"/>
    <property type="evidence" value="ECO:0007669"/>
    <property type="project" value="UniProtKB-KW"/>
</dbReference>
<dbReference type="EMBL" id="CAADRN010000326">
    <property type="protein sequence ID" value="VFU18141.1"/>
    <property type="molecule type" value="Genomic_DNA"/>
</dbReference>
<comment type="similarity">
    <text evidence="1">Belongs to the isochorismatase family.</text>
</comment>
<dbReference type="InterPro" id="IPR052347">
    <property type="entry name" value="Isochorismatase_Nicotinamidase"/>
</dbReference>
<reference evidence="3" key="1">
    <citation type="submission" date="2019-03" db="EMBL/GenBank/DDBJ databases">
        <authorList>
            <person name="Hao L."/>
        </authorList>
    </citation>
    <scope>NUCLEOTIDE SEQUENCE</scope>
</reference>
<protein>
    <recommendedName>
        <fullName evidence="4">Nicotinamidase</fullName>
    </recommendedName>
</protein>
<dbReference type="InterPro" id="IPR036380">
    <property type="entry name" value="Isochorismatase-like_sf"/>
</dbReference>
<dbReference type="SUPFAM" id="SSF52499">
    <property type="entry name" value="Isochorismatase-like hydrolases"/>
    <property type="match status" value="1"/>
</dbReference>
<dbReference type="AlphaFoldDB" id="A0A485M5Z3"/>
<proteinExistence type="inferred from homology"/>
<organism evidence="3">
    <name type="scientific">anaerobic digester metagenome</name>
    <dbReference type="NCBI Taxonomy" id="1263854"/>
    <lineage>
        <taxon>unclassified sequences</taxon>
        <taxon>metagenomes</taxon>
        <taxon>ecological metagenomes</taxon>
    </lineage>
</organism>
<evidence type="ECO:0000313" key="3">
    <source>
        <dbReference type="EMBL" id="VFU18141.1"/>
    </source>
</evidence>
<evidence type="ECO:0000256" key="2">
    <source>
        <dbReference type="ARBA" id="ARBA00022801"/>
    </source>
</evidence>
<dbReference type="PANTHER" id="PTHR11080:SF2">
    <property type="entry name" value="LD05707P"/>
    <property type="match status" value="1"/>
</dbReference>
<dbReference type="Gene3D" id="3.40.50.850">
    <property type="entry name" value="Isochorismatase-like"/>
    <property type="match status" value="1"/>
</dbReference>
<dbReference type="PANTHER" id="PTHR11080">
    <property type="entry name" value="PYRAZINAMIDASE/NICOTINAMIDASE"/>
    <property type="match status" value="1"/>
</dbReference>